<evidence type="ECO:0000256" key="2">
    <source>
        <dbReference type="ARBA" id="ARBA00001946"/>
    </source>
</evidence>
<dbReference type="GO" id="GO:0005829">
    <property type="term" value="C:cytosol"/>
    <property type="evidence" value="ECO:0007669"/>
    <property type="project" value="TreeGrafter"/>
</dbReference>
<keyword evidence="7" id="KW-0460">Magnesium</keyword>
<dbReference type="InterPro" id="IPR011005">
    <property type="entry name" value="Dihydropteroate_synth-like_sf"/>
</dbReference>
<evidence type="ECO:0000256" key="7">
    <source>
        <dbReference type="ARBA" id="ARBA00022842"/>
    </source>
</evidence>
<evidence type="ECO:0000256" key="3">
    <source>
        <dbReference type="ARBA" id="ARBA00004763"/>
    </source>
</evidence>
<dbReference type="EC" id="2.5.1.15" evidence="4"/>
<protein>
    <recommendedName>
        <fullName evidence="4">dihydropteroate synthase</fullName>
        <ecNumber evidence="4">2.5.1.15</ecNumber>
    </recommendedName>
</protein>
<dbReference type="PROSITE" id="PS00793">
    <property type="entry name" value="DHPS_2"/>
    <property type="match status" value="1"/>
</dbReference>
<dbReference type="InterPro" id="IPR000489">
    <property type="entry name" value="Pterin-binding_dom"/>
</dbReference>
<keyword evidence="5" id="KW-0808">Transferase</keyword>
<evidence type="ECO:0000256" key="5">
    <source>
        <dbReference type="ARBA" id="ARBA00022679"/>
    </source>
</evidence>
<gene>
    <name evidence="10" type="primary">folP</name>
    <name evidence="10" type="ORF">Lwal_1992</name>
</gene>
<dbReference type="SUPFAM" id="SSF51717">
    <property type="entry name" value="Dihydropteroate synthetase-like"/>
    <property type="match status" value="1"/>
</dbReference>
<dbReference type="AlphaFoldDB" id="A0A0W1A4J0"/>
<dbReference type="STRING" id="66969.Lwal_1992"/>
<dbReference type="GO" id="GO:0004156">
    <property type="term" value="F:dihydropteroate synthase activity"/>
    <property type="evidence" value="ECO:0007669"/>
    <property type="project" value="UniProtKB-EC"/>
</dbReference>
<keyword evidence="8" id="KW-0289">Folate biosynthesis</keyword>
<dbReference type="GO" id="GO:0046872">
    <property type="term" value="F:metal ion binding"/>
    <property type="evidence" value="ECO:0007669"/>
    <property type="project" value="UniProtKB-KW"/>
</dbReference>
<keyword evidence="11" id="KW-1185">Reference proteome</keyword>
<evidence type="ECO:0000256" key="1">
    <source>
        <dbReference type="ARBA" id="ARBA00000012"/>
    </source>
</evidence>
<keyword evidence="6" id="KW-0479">Metal-binding</keyword>
<dbReference type="Proteomes" id="UP000054729">
    <property type="component" value="Unassembled WGS sequence"/>
</dbReference>
<dbReference type="PATRIC" id="fig|66969.6.peg.2175"/>
<dbReference type="GO" id="GO:0046654">
    <property type="term" value="P:tetrahydrofolate biosynthetic process"/>
    <property type="evidence" value="ECO:0007669"/>
    <property type="project" value="TreeGrafter"/>
</dbReference>
<dbReference type="CDD" id="cd00739">
    <property type="entry name" value="DHPS"/>
    <property type="match status" value="1"/>
</dbReference>
<sequence>MNFQQFLGWLKQKSQPHSDFSFNKPLVMGVLNITAESFYDGGKYLSLDRACEHAYELLAQGADLIDVGGESTKPGAQALPSEIELSRVIPVINELRKHSDVCISIDTNKPEVMEHAIKAGANIINDIYALRKDGAMAMAAALDAPVCLMHMQGEPQTMQINPNYSEGIMSELSVFFDERIQSCEQAGIKREHLIIDPGFGFGKHARDNLKLMYHLKELTQWGLPVLLGVSRKSTIGAVLQKEVDQRLIGSIALSVFASMNGAAILRTHDVDETQQALTIIQAIHQAEACEMNE</sequence>
<comment type="pathway">
    <text evidence="3">Cofactor biosynthesis; tetrahydrofolate biosynthesis; 7,8-dihydrofolate from 2-amino-4-hydroxy-6-hydroxymethyl-7,8-dihydropteridine diphosphate and 4-aminobenzoate: step 1/2.</text>
</comment>
<comment type="cofactor">
    <cofactor evidence="2">
        <name>Mg(2+)</name>
        <dbReference type="ChEBI" id="CHEBI:18420"/>
    </cofactor>
</comment>
<dbReference type="Pfam" id="PF00809">
    <property type="entry name" value="Pterin_bind"/>
    <property type="match status" value="1"/>
</dbReference>
<evidence type="ECO:0000256" key="8">
    <source>
        <dbReference type="ARBA" id="ARBA00022909"/>
    </source>
</evidence>
<dbReference type="InterPro" id="IPR045031">
    <property type="entry name" value="DHP_synth-like"/>
</dbReference>
<dbReference type="InterPro" id="IPR006390">
    <property type="entry name" value="DHP_synth_dom"/>
</dbReference>
<dbReference type="RefSeq" id="WP_058480646.1">
    <property type="nucleotide sequence ID" value="NZ_CAAAIQ010000025.1"/>
</dbReference>
<comment type="catalytic activity">
    <reaction evidence="1">
        <text>(7,8-dihydropterin-6-yl)methyl diphosphate + 4-aminobenzoate = 7,8-dihydropteroate + diphosphate</text>
        <dbReference type="Rhea" id="RHEA:19949"/>
        <dbReference type="ChEBI" id="CHEBI:17836"/>
        <dbReference type="ChEBI" id="CHEBI:17839"/>
        <dbReference type="ChEBI" id="CHEBI:33019"/>
        <dbReference type="ChEBI" id="CHEBI:72950"/>
        <dbReference type="EC" id="2.5.1.15"/>
    </reaction>
</comment>
<proteinExistence type="predicted"/>
<evidence type="ECO:0000313" key="11">
    <source>
        <dbReference type="Proteomes" id="UP000054729"/>
    </source>
</evidence>
<evidence type="ECO:0000259" key="9">
    <source>
        <dbReference type="PROSITE" id="PS50972"/>
    </source>
</evidence>
<organism evidence="10 11">
    <name type="scientific">Legionella waltersii</name>
    <dbReference type="NCBI Taxonomy" id="66969"/>
    <lineage>
        <taxon>Bacteria</taxon>
        <taxon>Pseudomonadati</taxon>
        <taxon>Pseudomonadota</taxon>
        <taxon>Gammaproteobacteria</taxon>
        <taxon>Legionellales</taxon>
        <taxon>Legionellaceae</taxon>
        <taxon>Legionella</taxon>
    </lineage>
</organism>
<dbReference type="Gene3D" id="3.20.20.20">
    <property type="entry name" value="Dihydropteroate synthase-like"/>
    <property type="match status" value="1"/>
</dbReference>
<dbReference type="PANTHER" id="PTHR20941:SF1">
    <property type="entry name" value="FOLIC ACID SYNTHESIS PROTEIN FOL1"/>
    <property type="match status" value="1"/>
</dbReference>
<evidence type="ECO:0000313" key="10">
    <source>
        <dbReference type="EMBL" id="KTD76270.1"/>
    </source>
</evidence>
<evidence type="ECO:0000256" key="6">
    <source>
        <dbReference type="ARBA" id="ARBA00022723"/>
    </source>
</evidence>
<accession>A0A0W1A4J0</accession>
<name>A0A0W1A4J0_9GAMM</name>
<dbReference type="NCBIfam" id="TIGR01496">
    <property type="entry name" value="DHPS"/>
    <property type="match status" value="1"/>
</dbReference>
<dbReference type="PROSITE" id="PS50972">
    <property type="entry name" value="PTERIN_BINDING"/>
    <property type="match status" value="1"/>
</dbReference>
<dbReference type="GO" id="GO:0046656">
    <property type="term" value="P:folic acid biosynthetic process"/>
    <property type="evidence" value="ECO:0007669"/>
    <property type="project" value="UniProtKB-KW"/>
</dbReference>
<reference evidence="10 11" key="1">
    <citation type="submission" date="2015-11" db="EMBL/GenBank/DDBJ databases">
        <title>Genomic analysis of 38 Legionella species identifies large and diverse effector repertoires.</title>
        <authorList>
            <person name="Burstein D."/>
            <person name="Amaro F."/>
            <person name="Zusman T."/>
            <person name="Lifshitz Z."/>
            <person name="Cohen O."/>
            <person name="Gilbert J.A."/>
            <person name="Pupko T."/>
            <person name="Shuman H.A."/>
            <person name="Segal G."/>
        </authorList>
    </citation>
    <scope>NUCLEOTIDE SEQUENCE [LARGE SCALE GENOMIC DNA]</scope>
    <source>
        <strain evidence="10 11">ATCC 51914</strain>
    </source>
</reference>
<dbReference type="OrthoDB" id="9811744at2"/>
<comment type="caution">
    <text evidence="10">The sequence shown here is derived from an EMBL/GenBank/DDBJ whole genome shotgun (WGS) entry which is preliminary data.</text>
</comment>
<dbReference type="PANTHER" id="PTHR20941">
    <property type="entry name" value="FOLATE SYNTHESIS PROTEINS"/>
    <property type="match status" value="1"/>
</dbReference>
<dbReference type="EMBL" id="LNZB01000051">
    <property type="protein sequence ID" value="KTD76270.1"/>
    <property type="molecule type" value="Genomic_DNA"/>
</dbReference>
<feature type="domain" description="Pterin-binding" evidence="9">
    <location>
        <begin position="25"/>
        <end position="278"/>
    </location>
</feature>
<evidence type="ECO:0000256" key="4">
    <source>
        <dbReference type="ARBA" id="ARBA00012458"/>
    </source>
</evidence>